<evidence type="ECO:0000313" key="2">
    <source>
        <dbReference type="Proteomes" id="UP001589605"/>
    </source>
</evidence>
<reference evidence="1 2" key="1">
    <citation type="submission" date="2024-09" db="EMBL/GenBank/DDBJ databases">
        <authorList>
            <person name="Sun Q."/>
            <person name="Mori K."/>
        </authorList>
    </citation>
    <scope>NUCLEOTIDE SEQUENCE [LARGE SCALE GENOMIC DNA]</scope>
    <source>
        <strain evidence="1 2">CECT 8286</strain>
    </source>
</reference>
<gene>
    <name evidence="1" type="ORF">ACFFVB_07095</name>
</gene>
<proteinExistence type="predicted"/>
<dbReference type="SUPFAM" id="SSF53756">
    <property type="entry name" value="UDP-Glycosyltransferase/glycogen phosphorylase"/>
    <property type="match status" value="1"/>
</dbReference>
<name>A0ABV5F080_9FLAO</name>
<dbReference type="EMBL" id="JBHMEZ010000003">
    <property type="protein sequence ID" value="MFB9052845.1"/>
    <property type="molecule type" value="Genomic_DNA"/>
</dbReference>
<evidence type="ECO:0008006" key="3">
    <source>
        <dbReference type="Google" id="ProtNLM"/>
    </source>
</evidence>
<organism evidence="1 2">
    <name type="scientific">Formosa undariae</name>
    <dbReference type="NCBI Taxonomy" id="1325436"/>
    <lineage>
        <taxon>Bacteria</taxon>
        <taxon>Pseudomonadati</taxon>
        <taxon>Bacteroidota</taxon>
        <taxon>Flavobacteriia</taxon>
        <taxon>Flavobacteriales</taxon>
        <taxon>Flavobacteriaceae</taxon>
        <taxon>Formosa</taxon>
    </lineage>
</organism>
<accession>A0ABV5F080</accession>
<protein>
    <recommendedName>
        <fullName evidence="3">UDP-glycosyltransferase</fullName>
    </recommendedName>
</protein>
<evidence type="ECO:0000313" key="1">
    <source>
        <dbReference type="EMBL" id="MFB9052845.1"/>
    </source>
</evidence>
<dbReference type="Proteomes" id="UP001589605">
    <property type="component" value="Unassembled WGS sequence"/>
</dbReference>
<dbReference type="RefSeq" id="WP_382382021.1">
    <property type="nucleotide sequence ID" value="NZ_JBHMEZ010000003.1"/>
</dbReference>
<sequence>MNTKRTILFLVPDGVGIKNYLYSNVIRYLKEGNARIVIWSPLPEAMFKEVSDLHGITLEYKYMPLIAEPPLTRLYREATTYARLLRNSKLKNNPSILSNWSLPQKNIKLKVLYLAAVQLGRFLAKDYDRLLSYEEKSKQHWSKALIERYKADLEILQPLSIFITHQRVASLMPICLAAKALRIKVVTAIFSWDNLPKARLCVSADTYLVWGDWMKTEMADYYPEIPAAQVKLVGTPQFEFYLDNTRRQDRAAFAKQHGLDINKRWVCFSGDDVKTSPYDALYFKDVVEALQPYKETIQLIFRRCPVDFSSRYDSVLDINTDFVFAIDPLWHIPEGGWTGYVSKYEDVAMQVNLASHCDVVINLGSTMAHDFTMCGKPCLYLNYNPVSDVNWNVERIYQYQHFRSMADLDAVGWILNKESIGDQVLKAIAHPNEIGGQRKAWVEKIVLHPVKENSVLIAKAIV</sequence>
<keyword evidence="2" id="KW-1185">Reference proteome</keyword>
<comment type="caution">
    <text evidence="1">The sequence shown here is derived from an EMBL/GenBank/DDBJ whole genome shotgun (WGS) entry which is preliminary data.</text>
</comment>